<keyword evidence="5" id="KW-1185">Reference proteome</keyword>
<dbReference type="PANTHER" id="PTHR13087">
    <property type="entry name" value="NF-KAPPA B ACTIVATING PROTEIN"/>
    <property type="match status" value="1"/>
</dbReference>
<evidence type="ECO:0000256" key="1">
    <source>
        <dbReference type="ARBA" id="ARBA00009313"/>
    </source>
</evidence>
<dbReference type="GO" id="GO:0003682">
    <property type="term" value="F:chromatin binding"/>
    <property type="evidence" value="ECO:0007669"/>
    <property type="project" value="InterPro"/>
</dbReference>
<feature type="domain" description="NF-kappa-B-activating protein C-terminal" evidence="3">
    <location>
        <begin position="210"/>
        <end position="309"/>
    </location>
</feature>
<feature type="region of interest" description="Disordered" evidence="2">
    <location>
        <begin position="1"/>
        <end position="53"/>
    </location>
</feature>
<dbReference type="Pfam" id="PF06047">
    <property type="entry name" value="Nkap_C"/>
    <property type="match status" value="1"/>
</dbReference>
<evidence type="ECO:0000256" key="2">
    <source>
        <dbReference type="SAM" id="MobiDB-lite"/>
    </source>
</evidence>
<accession>A0A813U8J1</accession>
<organism evidence="4 5">
    <name type="scientific">Brachionus calyciflorus</name>
    <dbReference type="NCBI Taxonomy" id="104777"/>
    <lineage>
        <taxon>Eukaryota</taxon>
        <taxon>Metazoa</taxon>
        <taxon>Spiralia</taxon>
        <taxon>Gnathifera</taxon>
        <taxon>Rotifera</taxon>
        <taxon>Eurotatoria</taxon>
        <taxon>Monogononta</taxon>
        <taxon>Pseudotrocha</taxon>
        <taxon>Ploima</taxon>
        <taxon>Brachionidae</taxon>
        <taxon>Brachionus</taxon>
    </lineage>
</organism>
<comment type="similarity">
    <text evidence="1">Belongs to the NKAP family.</text>
</comment>
<evidence type="ECO:0000313" key="5">
    <source>
        <dbReference type="Proteomes" id="UP000663879"/>
    </source>
</evidence>
<feature type="compositionally biased region" description="Basic and acidic residues" evidence="2">
    <location>
        <begin position="1"/>
        <end position="29"/>
    </location>
</feature>
<dbReference type="AlphaFoldDB" id="A0A813U8J1"/>
<dbReference type="EMBL" id="CAJNOC010000949">
    <property type="protein sequence ID" value="CAF0820236.1"/>
    <property type="molecule type" value="Genomic_DNA"/>
</dbReference>
<sequence>MGYSDRESSEDRQDSRRSRSRSRDRSNSRDRHHHHNGRRHRDPKDDEKQQAELEKRLKIRIEIAEKGCKKSIWHEESSHNHDNDIFNNDKNNPYGKLKYDSKEDSSHKRKHDKKEKKKSKKSKKSKKKKSKKSKKSDSESSDSDSTIEAIEINIDNMKAVNTEDEEEIDEMIKTSKQKALEKEKAMKKAEEVGPQPDMLLAVIDAKNKPKDFGRALLPGEGAAMAKYVEEGKRIPRRGEIGLTSEEISQFEESGFVMSGSRHRRMEAVRLRKESQIYSADEKRALAKFNHEVRSKKEEQLMSQFRELIHSKQKSSHN</sequence>
<proteinExistence type="inferred from homology"/>
<dbReference type="PANTHER" id="PTHR13087:SF0">
    <property type="entry name" value="NFKB ACTIVATING PROTEIN LIKE"/>
    <property type="match status" value="1"/>
</dbReference>
<protein>
    <recommendedName>
        <fullName evidence="3">NF-kappa-B-activating protein C-terminal domain-containing protein</fullName>
    </recommendedName>
</protein>
<evidence type="ECO:0000259" key="3">
    <source>
        <dbReference type="Pfam" id="PF06047"/>
    </source>
</evidence>
<dbReference type="GO" id="GO:0010468">
    <property type="term" value="P:regulation of gene expression"/>
    <property type="evidence" value="ECO:0007669"/>
    <property type="project" value="TreeGrafter"/>
</dbReference>
<dbReference type="GO" id="GO:0005634">
    <property type="term" value="C:nucleus"/>
    <property type="evidence" value="ECO:0007669"/>
    <property type="project" value="TreeGrafter"/>
</dbReference>
<dbReference type="Proteomes" id="UP000663879">
    <property type="component" value="Unassembled WGS sequence"/>
</dbReference>
<feature type="compositionally biased region" description="Basic and acidic residues" evidence="2">
    <location>
        <begin position="42"/>
        <end position="53"/>
    </location>
</feature>
<feature type="compositionally biased region" description="Basic residues" evidence="2">
    <location>
        <begin position="30"/>
        <end position="41"/>
    </location>
</feature>
<gene>
    <name evidence="4" type="ORF">OXX778_LOCUS7426</name>
</gene>
<name>A0A813U8J1_9BILA</name>
<feature type="compositionally biased region" description="Basic and acidic residues" evidence="2">
    <location>
        <begin position="97"/>
        <end position="106"/>
    </location>
</feature>
<feature type="region of interest" description="Disordered" evidence="2">
    <location>
        <begin position="74"/>
        <end position="152"/>
    </location>
</feature>
<evidence type="ECO:0000313" key="4">
    <source>
        <dbReference type="EMBL" id="CAF0820236.1"/>
    </source>
</evidence>
<feature type="compositionally biased region" description="Basic and acidic residues" evidence="2">
    <location>
        <begin position="74"/>
        <end position="84"/>
    </location>
</feature>
<dbReference type="InterPro" id="IPR040466">
    <property type="entry name" value="NKAP"/>
</dbReference>
<comment type="caution">
    <text evidence="4">The sequence shown here is derived from an EMBL/GenBank/DDBJ whole genome shotgun (WGS) entry which is preliminary data.</text>
</comment>
<feature type="compositionally biased region" description="Basic residues" evidence="2">
    <location>
        <begin position="107"/>
        <end position="134"/>
    </location>
</feature>
<dbReference type="InterPro" id="IPR009269">
    <property type="entry name" value="NKAP_C"/>
</dbReference>
<reference evidence="4" key="1">
    <citation type="submission" date="2021-02" db="EMBL/GenBank/DDBJ databases">
        <authorList>
            <person name="Nowell W R."/>
        </authorList>
    </citation>
    <scope>NUCLEOTIDE SEQUENCE</scope>
    <source>
        <strain evidence="4">Ploen Becks lab</strain>
    </source>
</reference>
<dbReference type="OrthoDB" id="273141at2759"/>